<protein>
    <submittedName>
        <fullName evidence="2">Terminase</fullName>
    </submittedName>
</protein>
<name>A0A1D3JUZ3_PSEVE</name>
<evidence type="ECO:0000256" key="1">
    <source>
        <dbReference type="SAM" id="MobiDB-lite"/>
    </source>
</evidence>
<proteinExistence type="predicted"/>
<evidence type="ECO:0000313" key="3">
    <source>
        <dbReference type="Proteomes" id="UP000245431"/>
    </source>
</evidence>
<reference evidence="3" key="1">
    <citation type="submission" date="2016-07" db="EMBL/GenBank/DDBJ databases">
        <authorList>
            <person name="Florea S."/>
            <person name="Webb J.S."/>
            <person name="Jaromczyk J."/>
            <person name="Schardl C.L."/>
        </authorList>
    </citation>
    <scope>NUCLEOTIDE SEQUENCE [LARGE SCALE GENOMIC DNA]</scope>
    <source>
        <strain evidence="3">1YdBTEX2</strain>
    </source>
</reference>
<dbReference type="RefSeq" id="WP_017847624.1">
    <property type="nucleotide sequence ID" value="NZ_AOUH01000022.1"/>
</dbReference>
<accession>A0A1D3JUZ3</accession>
<sequence length="503" mass="56089">MNAPAEVDQEQQLVEDILSFAQDPLGYVWYAFTWGEPGTELANKSGPRPWQIVVLDSIGKKLRAGAKDLGEVIHEATASGHGIGKSALVSWLIKWSVDTCVDARGVVTANTETQLRTKTWPEVSKWNRLSITAHWFRITATALISTDPDHEKNWRVDAVPWSESNTEAFAGLHNEGKRLLLVFDEASAIADTVWEVAEGALTDENTEIIWAAFGNPTKTTGRFRSCFTRYKHRWSHRQVDSRTVEGTNKTQIAKWQQDYGEDSDFFRIRVRGMFPRASELQLIPTDWVADAMKREPVFGLDDALVCGIDIARGGADSNVIRFRRGLDTRSIPAIKIPGSETRNTTLFIAKVCTVVQEHRPDAVFVDATGVGGPVADQLRRLMPGIVIIDINFASMAPDRHYANMRTYMWWQMREALRAGLAIDSSEELEAELTSPMYTHNASDQIALEKKDDIKKRLGISPDDADALALTYAMPVMKSQYNDYGGSGASNNGLESEYDPYASN</sequence>
<organism evidence="2 3">
    <name type="scientific">Pseudomonas veronii 1YdBTEX2</name>
    <dbReference type="NCBI Taxonomy" id="1295141"/>
    <lineage>
        <taxon>Bacteria</taxon>
        <taxon>Pseudomonadati</taxon>
        <taxon>Pseudomonadota</taxon>
        <taxon>Gammaproteobacteria</taxon>
        <taxon>Pseudomonadales</taxon>
        <taxon>Pseudomonadaceae</taxon>
        <taxon>Pseudomonas</taxon>
    </lineage>
</organism>
<dbReference type="Gene3D" id="3.30.420.240">
    <property type="match status" value="1"/>
</dbReference>
<feature type="region of interest" description="Disordered" evidence="1">
    <location>
        <begin position="483"/>
        <end position="503"/>
    </location>
</feature>
<dbReference type="Gene3D" id="3.40.50.300">
    <property type="entry name" value="P-loop containing nucleotide triphosphate hydrolases"/>
    <property type="match status" value="1"/>
</dbReference>
<dbReference type="Proteomes" id="UP000245431">
    <property type="component" value="Chromosome PVE_r1"/>
</dbReference>
<dbReference type="AlphaFoldDB" id="A0A1D3JUZ3"/>
<dbReference type="InterPro" id="IPR027417">
    <property type="entry name" value="P-loop_NTPase"/>
</dbReference>
<dbReference type="EMBL" id="LT599583">
    <property type="protein sequence ID" value="SBW79897.1"/>
    <property type="molecule type" value="Genomic_DNA"/>
</dbReference>
<gene>
    <name evidence="2" type="ORF">PVE_R1G2011</name>
</gene>
<evidence type="ECO:0000313" key="2">
    <source>
        <dbReference type="EMBL" id="SBW79897.1"/>
    </source>
</evidence>